<gene>
    <name evidence="1" type="ORF">STRCR_0075</name>
</gene>
<name>G5JMW0_STRCG</name>
<dbReference type="OrthoDB" id="1646215at2"/>
<reference evidence="1" key="1">
    <citation type="submission" date="2011-07" db="EMBL/GenBank/DDBJ databases">
        <authorList>
            <person name="Stanhope M.J."/>
            <person name="Durkin A.S."/>
            <person name="Hostetler J."/>
            <person name="Kim M."/>
            <person name="Radune D."/>
            <person name="Singh I."/>
            <person name="Town C.D."/>
        </authorList>
    </citation>
    <scope>NUCLEOTIDE SEQUENCE [LARGE SCALE GENOMIC DNA]</scope>
    <source>
        <strain evidence="1">HS-6</strain>
    </source>
</reference>
<dbReference type="STRING" id="873449.STRCR_0075"/>
<accession>G5JMW0</accession>
<keyword evidence="2" id="KW-1185">Reference proteome</keyword>
<evidence type="ECO:0000313" key="1">
    <source>
        <dbReference type="EMBL" id="EHI75303.1"/>
    </source>
</evidence>
<comment type="caution">
    <text evidence="1">The sequence shown here is derived from an EMBL/GenBank/DDBJ whole genome shotgun (WGS) entry which is preliminary data.</text>
</comment>
<dbReference type="PIRSF" id="PIRSF021265">
    <property type="entry name" value="DUF956"/>
    <property type="match status" value="1"/>
</dbReference>
<dbReference type="AlphaFoldDB" id="G5JMW0"/>
<proteinExistence type="predicted"/>
<dbReference type="RefSeq" id="WP_004229603.1">
    <property type="nucleotide sequence ID" value="NZ_AEUV02000002.1"/>
</dbReference>
<dbReference type="Proteomes" id="UP000004322">
    <property type="component" value="Unassembled WGS sequence"/>
</dbReference>
<evidence type="ECO:0000313" key="2">
    <source>
        <dbReference type="Proteomes" id="UP000004322"/>
    </source>
</evidence>
<sequence>MAQSLNHTVDLATTGVFYMGMGNKVGKYMVGDKALEFYNDNNPEDNIQIPWASVEKIGANVSGRKISRHFQVFTKQGKFLFASKDSGKILKLARDKVGNDKIVRLPTLWQKIWEIPTRFFKKNKN</sequence>
<dbReference type="EMBL" id="AEUV02000002">
    <property type="protein sequence ID" value="EHI75303.1"/>
    <property type="molecule type" value="Genomic_DNA"/>
</dbReference>
<dbReference type="Pfam" id="PF06115">
    <property type="entry name" value="DUF956"/>
    <property type="match status" value="1"/>
</dbReference>
<organism evidence="1 2">
    <name type="scientific">Streptococcus criceti HS-6</name>
    <dbReference type="NCBI Taxonomy" id="873449"/>
    <lineage>
        <taxon>Bacteria</taxon>
        <taxon>Bacillati</taxon>
        <taxon>Bacillota</taxon>
        <taxon>Bacilli</taxon>
        <taxon>Lactobacillales</taxon>
        <taxon>Streptococcaceae</taxon>
        <taxon>Streptococcus</taxon>
    </lineage>
</organism>
<dbReference type="eggNOG" id="COG4687">
    <property type="taxonomic scope" value="Bacteria"/>
</dbReference>
<protein>
    <submittedName>
        <fullName evidence="1">Uncharacterized protein</fullName>
    </submittedName>
</protein>
<dbReference type="InterPro" id="IPR010360">
    <property type="entry name" value="DUF956"/>
</dbReference>